<keyword evidence="4 7" id="KW-0547">Nucleotide-binding</keyword>
<protein>
    <recommendedName>
        <fullName evidence="1">non-specific serine/threonine protein kinase</fullName>
        <ecNumber evidence="1">2.7.11.1</ecNumber>
    </recommendedName>
</protein>
<evidence type="ECO:0000256" key="1">
    <source>
        <dbReference type="ARBA" id="ARBA00012513"/>
    </source>
</evidence>
<dbReference type="Gene3D" id="1.10.510.10">
    <property type="entry name" value="Transferase(Phosphotransferase) domain 1"/>
    <property type="match status" value="2"/>
</dbReference>
<dbReference type="FunFam" id="3.30.200.20:FF:000765">
    <property type="entry name" value="Cdc7 kinase, isoform B"/>
    <property type="match status" value="1"/>
</dbReference>
<dbReference type="InterPro" id="IPR017441">
    <property type="entry name" value="Protein_kinase_ATP_BS"/>
</dbReference>
<dbReference type="SUPFAM" id="SSF56112">
    <property type="entry name" value="Protein kinase-like (PK-like)"/>
    <property type="match status" value="1"/>
</dbReference>
<reference evidence="11" key="1">
    <citation type="submission" date="2025-08" db="UniProtKB">
        <authorList>
            <consortium name="RefSeq"/>
        </authorList>
    </citation>
    <scope>IDENTIFICATION</scope>
    <source>
        <strain evidence="11">15085-1641.00</strain>
        <tissue evidence="11">Whole body</tissue>
    </source>
</reference>
<evidence type="ECO:0000313" key="11">
    <source>
        <dbReference type="RefSeq" id="XP_023172555.2"/>
    </source>
</evidence>
<dbReference type="GO" id="GO:0004674">
    <property type="term" value="F:protein serine/threonine kinase activity"/>
    <property type="evidence" value="ECO:0007669"/>
    <property type="project" value="UniProtKB-KW"/>
</dbReference>
<dbReference type="PANTHER" id="PTHR44167">
    <property type="entry name" value="OVARIAN-SPECIFIC SERINE/THREONINE-PROTEIN KINASE LOK-RELATED"/>
    <property type="match status" value="1"/>
</dbReference>
<feature type="compositionally biased region" description="Basic and acidic residues" evidence="8">
    <location>
        <begin position="1"/>
        <end position="14"/>
    </location>
</feature>
<keyword evidence="10" id="KW-1185">Reference proteome</keyword>
<keyword evidence="3" id="KW-0808">Transferase</keyword>
<dbReference type="KEGG" id="dhe:111600594"/>
<dbReference type="PROSITE" id="PS00107">
    <property type="entry name" value="PROTEIN_KINASE_ATP"/>
    <property type="match status" value="1"/>
</dbReference>
<evidence type="ECO:0000256" key="5">
    <source>
        <dbReference type="ARBA" id="ARBA00022777"/>
    </source>
</evidence>
<dbReference type="GO" id="GO:0051301">
    <property type="term" value="P:cell division"/>
    <property type="evidence" value="ECO:0007669"/>
    <property type="project" value="UniProtKB-KW"/>
</dbReference>
<keyword evidence="5 11" id="KW-0418">Kinase</keyword>
<evidence type="ECO:0000256" key="2">
    <source>
        <dbReference type="ARBA" id="ARBA00022527"/>
    </source>
</evidence>
<dbReference type="GO" id="GO:0005524">
    <property type="term" value="F:ATP binding"/>
    <property type="evidence" value="ECO:0007669"/>
    <property type="project" value="UniProtKB-UniRule"/>
</dbReference>
<feature type="compositionally biased region" description="Low complexity" evidence="8">
    <location>
        <begin position="15"/>
        <end position="43"/>
    </location>
</feature>
<evidence type="ECO:0000313" key="10">
    <source>
        <dbReference type="Proteomes" id="UP000504633"/>
    </source>
</evidence>
<dbReference type="OMA" id="CMRFRLA"/>
<dbReference type="GO" id="GO:0005634">
    <property type="term" value="C:nucleus"/>
    <property type="evidence" value="ECO:0007669"/>
    <property type="project" value="TreeGrafter"/>
</dbReference>
<proteinExistence type="predicted"/>
<dbReference type="AlphaFoldDB" id="A0A6J1LWE6"/>
<dbReference type="GeneID" id="111600594"/>
<feature type="domain" description="Protein kinase" evidence="9">
    <location>
        <begin position="282"/>
        <end position="731"/>
    </location>
</feature>
<dbReference type="InterPro" id="IPR000719">
    <property type="entry name" value="Prot_kinase_dom"/>
</dbReference>
<dbReference type="OrthoDB" id="10020333at2759"/>
<dbReference type="InterPro" id="IPR008271">
    <property type="entry name" value="Ser/Thr_kinase_AS"/>
</dbReference>
<dbReference type="PANTHER" id="PTHR44167:SF23">
    <property type="entry name" value="CDC7 KINASE, ISOFORM A-RELATED"/>
    <property type="match status" value="1"/>
</dbReference>
<keyword evidence="11" id="KW-0132">Cell division</keyword>
<dbReference type="CDD" id="cd14019">
    <property type="entry name" value="STKc_Cdc7"/>
    <property type="match status" value="1"/>
</dbReference>
<dbReference type="EC" id="2.7.11.1" evidence="1"/>
<organism evidence="10 11">
    <name type="scientific">Drosophila hydei</name>
    <name type="common">Fruit fly</name>
    <dbReference type="NCBI Taxonomy" id="7224"/>
    <lineage>
        <taxon>Eukaryota</taxon>
        <taxon>Metazoa</taxon>
        <taxon>Ecdysozoa</taxon>
        <taxon>Arthropoda</taxon>
        <taxon>Hexapoda</taxon>
        <taxon>Insecta</taxon>
        <taxon>Pterygota</taxon>
        <taxon>Neoptera</taxon>
        <taxon>Endopterygota</taxon>
        <taxon>Diptera</taxon>
        <taxon>Brachycera</taxon>
        <taxon>Muscomorpha</taxon>
        <taxon>Ephydroidea</taxon>
        <taxon>Drosophilidae</taxon>
        <taxon>Drosophila</taxon>
    </lineage>
</organism>
<dbReference type="SMART" id="SM00220">
    <property type="entry name" value="S_TKc"/>
    <property type="match status" value="1"/>
</dbReference>
<evidence type="ECO:0000256" key="4">
    <source>
        <dbReference type="ARBA" id="ARBA00022741"/>
    </source>
</evidence>
<gene>
    <name evidence="11" type="primary">LOC111600594</name>
</gene>
<dbReference type="GO" id="GO:0044773">
    <property type="term" value="P:mitotic DNA damage checkpoint signaling"/>
    <property type="evidence" value="ECO:0007669"/>
    <property type="project" value="TreeGrafter"/>
</dbReference>
<evidence type="ECO:0000256" key="6">
    <source>
        <dbReference type="ARBA" id="ARBA00022840"/>
    </source>
</evidence>
<evidence type="ECO:0000259" key="9">
    <source>
        <dbReference type="PROSITE" id="PS50011"/>
    </source>
</evidence>
<sequence>MFTKFLMDRMDKKLQQQQQQQQHQQHQHQQQQHLRQHMQAQPHSHMHSHSHSHQQQQQQHQQQQNQHHSQHQHQHHHSHSHSHTFHCSQQHKPLTHPLQAKLVALEAKLKQGSGSNLTAATAGLATSSATTAMAAAAAATPTSATNSKKSHQQQQQQQFSTRSVGLKESAGRERERDRGNCKYEASMGMLGRYCVSNTVGGGGGGGGVAGAQQQVAPQQVLPVLPLLTQVQRVNNDLTDKLSRMARRNTIKFRELAALQVQDKNTEALQELQTSIPEISKIFDVHCRIGSGTFSTVLLGTLQRERQLPESQRRRFAIKHHNPTNHPERILRELECMFRMGGDHNVIGINCCIRYNDNVAFVMPFMSHDRFHDVYRNLSLFEVKDYLRNLLIALRHVHKFNVIHRDVKPSNILYNRRTGKFLLCDFGLAQRLADDGSLIQASDLSGAAALLRDMDAAQQQLLRHEGYSVQAEDEAAAAHRQHADSERRMRAAGGGTTAFGESSNLLLQEPTKKDLAAQKADTQRLINRLRYTNGNVDPNNYVVSTNNTRKEMHASRAGTPGYRPPEVLLRYPHQTTAVDVWAAGVIMLSMLSSLHPFFKAPNDCAALSEIMNLFGDLQVRKTAFMLDRLVLITQKVAALDLRRVCMRFRYANHFLSPEVQRRHRRADGNTELCRHCEQPTFNCICKHSSHILETYDGLDMFPLQAYDLLSRLLEVNPQKRISADEALKHPFFNEHHRLISGVPFSQFTAPVAALRSRESLQATGSRSLTPYISYPPGVKQMAAVELGNNRTAATSTTHV</sequence>
<dbReference type="InterPro" id="IPR011009">
    <property type="entry name" value="Kinase-like_dom_sf"/>
</dbReference>
<name>A0A6J1LWE6_DROHY</name>
<feature type="compositionally biased region" description="Basic residues" evidence="8">
    <location>
        <begin position="68"/>
        <end position="84"/>
    </location>
</feature>
<keyword evidence="11" id="KW-0131">Cell cycle</keyword>
<dbReference type="Pfam" id="PF00069">
    <property type="entry name" value="Pkinase"/>
    <property type="match status" value="2"/>
</dbReference>
<dbReference type="Proteomes" id="UP000504633">
    <property type="component" value="Unplaced"/>
</dbReference>
<feature type="region of interest" description="Disordered" evidence="8">
    <location>
        <begin position="1"/>
        <end position="92"/>
    </location>
</feature>
<dbReference type="Gene3D" id="3.30.200.20">
    <property type="entry name" value="Phosphorylase Kinase, domain 1"/>
    <property type="match status" value="1"/>
</dbReference>
<evidence type="ECO:0000256" key="8">
    <source>
        <dbReference type="SAM" id="MobiDB-lite"/>
    </source>
</evidence>
<feature type="compositionally biased region" description="Low complexity" evidence="8">
    <location>
        <begin position="53"/>
        <end position="67"/>
    </location>
</feature>
<feature type="region of interest" description="Disordered" evidence="8">
    <location>
        <begin position="140"/>
        <end position="178"/>
    </location>
</feature>
<evidence type="ECO:0000256" key="7">
    <source>
        <dbReference type="PROSITE-ProRule" id="PRU10141"/>
    </source>
</evidence>
<dbReference type="PROSITE" id="PS50011">
    <property type="entry name" value="PROTEIN_KINASE_DOM"/>
    <property type="match status" value="1"/>
</dbReference>
<dbReference type="RefSeq" id="XP_023172555.2">
    <property type="nucleotide sequence ID" value="XM_023316787.2"/>
</dbReference>
<keyword evidence="6 7" id="KW-0067">ATP-binding</keyword>
<evidence type="ECO:0000256" key="3">
    <source>
        <dbReference type="ARBA" id="ARBA00022679"/>
    </source>
</evidence>
<accession>A0A6J1LWE6</accession>
<feature type="compositionally biased region" description="Basic and acidic residues" evidence="8">
    <location>
        <begin position="169"/>
        <end position="178"/>
    </location>
</feature>
<feature type="binding site" evidence="7">
    <location>
        <position position="318"/>
    </location>
    <ligand>
        <name>ATP</name>
        <dbReference type="ChEBI" id="CHEBI:30616"/>
    </ligand>
</feature>
<keyword evidence="2" id="KW-0723">Serine/threonine-protein kinase</keyword>
<dbReference type="PROSITE" id="PS00108">
    <property type="entry name" value="PROTEIN_KINASE_ST"/>
    <property type="match status" value="1"/>
</dbReference>